<keyword evidence="1" id="KW-1133">Transmembrane helix</keyword>
<dbReference type="Proteomes" id="UP000184512">
    <property type="component" value="Unassembled WGS sequence"/>
</dbReference>
<dbReference type="AlphaFoldDB" id="A0A1M6A1E0"/>
<reference evidence="3 4" key="1">
    <citation type="submission" date="2016-11" db="EMBL/GenBank/DDBJ databases">
        <authorList>
            <person name="Jaros S."/>
            <person name="Januszkiewicz K."/>
            <person name="Wedrychowicz H."/>
        </authorList>
    </citation>
    <scope>NUCLEOTIDE SEQUENCE [LARGE SCALE GENOMIC DNA]</scope>
    <source>
        <strain evidence="3 4">DSM 12906</strain>
    </source>
</reference>
<dbReference type="Pfam" id="PF13400">
    <property type="entry name" value="Tad"/>
    <property type="match status" value="1"/>
</dbReference>
<name>A0A1M6A1E0_9ACTN</name>
<evidence type="ECO:0000259" key="2">
    <source>
        <dbReference type="Pfam" id="PF13400"/>
    </source>
</evidence>
<protein>
    <submittedName>
        <fullName evidence="3">Putative Flp pilus-assembly TadE/G-like</fullName>
    </submittedName>
</protein>
<organism evidence="3 4">
    <name type="scientific">Tessaracoccus bendigoensis DSM 12906</name>
    <dbReference type="NCBI Taxonomy" id="1123357"/>
    <lineage>
        <taxon>Bacteria</taxon>
        <taxon>Bacillati</taxon>
        <taxon>Actinomycetota</taxon>
        <taxon>Actinomycetes</taxon>
        <taxon>Propionibacteriales</taxon>
        <taxon>Propionibacteriaceae</taxon>
        <taxon>Tessaracoccus</taxon>
    </lineage>
</organism>
<feature type="domain" description="Putative Flp pilus-assembly TadG-like N-terminal" evidence="2">
    <location>
        <begin position="8"/>
        <end position="54"/>
    </location>
</feature>
<gene>
    <name evidence="3" type="ORF">SAMN02745244_00045</name>
</gene>
<proteinExistence type="predicted"/>
<dbReference type="EMBL" id="FQZG01000003">
    <property type="protein sequence ID" value="SHI30179.1"/>
    <property type="molecule type" value="Genomic_DNA"/>
</dbReference>
<accession>A0A1M6A1E0</accession>
<dbReference type="STRING" id="1123357.SAMN02745244_00045"/>
<sequence>MRHHDERGSVTVWGVLIALVITMVIGITVDLTGQVNAQQRAHDLAQQAGRTAANQVQASQIMRGQSPQIDTYAARTAAAAYLHAAGVEGSVSITGPTTLSVHVTIVYQPKFLGTAGIGPKTVSGDATILLSRVVNGAPR</sequence>
<evidence type="ECO:0000313" key="3">
    <source>
        <dbReference type="EMBL" id="SHI30179.1"/>
    </source>
</evidence>
<dbReference type="RefSeq" id="WP_084189223.1">
    <property type="nucleotide sequence ID" value="NZ_FQZG01000003.1"/>
</dbReference>
<keyword evidence="4" id="KW-1185">Reference proteome</keyword>
<dbReference type="InterPro" id="IPR028087">
    <property type="entry name" value="Tad_N"/>
</dbReference>
<evidence type="ECO:0000256" key="1">
    <source>
        <dbReference type="SAM" id="Phobius"/>
    </source>
</evidence>
<keyword evidence="1" id="KW-0472">Membrane</keyword>
<feature type="transmembrane region" description="Helical" evidence="1">
    <location>
        <begin position="12"/>
        <end position="31"/>
    </location>
</feature>
<evidence type="ECO:0000313" key="4">
    <source>
        <dbReference type="Proteomes" id="UP000184512"/>
    </source>
</evidence>
<keyword evidence="1" id="KW-0812">Transmembrane</keyword>